<dbReference type="CDD" id="cd03396">
    <property type="entry name" value="PAP2_like_6"/>
    <property type="match status" value="1"/>
</dbReference>
<evidence type="ECO:0000259" key="2">
    <source>
        <dbReference type="Pfam" id="PF01569"/>
    </source>
</evidence>
<reference evidence="3" key="2">
    <citation type="journal article" date="2021" name="PeerJ">
        <title>Extensive microbial diversity within the chicken gut microbiome revealed by metagenomics and culture.</title>
        <authorList>
            <person name="Gilroy R."/>
            <person name="Ravi A."/>
            <person name="Getino M."/>
            <person name="Pursley I."/>
            <person name="Horton D.L."/>
            <person name="Alikhan N.F."/>
            <person name="Baker D."/>
            <person name="Gharbi K."/>
            <person name="Hall N."/>
            <person name="Watson M."/>
            <person name="Adriaenssens E.M."/>
            <person name="Foster-Nyarko E."/>
            <person name="Jarju S."/>
            <person name="Secka A."/>
            <person name="Antonio M."/>
            <person name="Oren A."/>
            <person name="Chaudhuri R.R."/>
            <person name="La Ragione R."/>
            <person name="Hildebrand F."/>
            <person name="Pallen M.J."/>
        </authorList>
    </citation>
    <scope>NUCLEOTIDE SEQUENCE</scope>
    <source>
        <strain evidence="3">ChiW3-316</strain>
    </source>
</reference>
<sequence length="224" mass="25582">MNKPVCTPPQLNFWIICALFMIVAVSPQLDLAVSAFFFRDNRFYLGDWGFFPFLRRGLPEIFIGIAAAFGLIWGWGLLRRRWLWGINTKVMLLTTGSMLLGPILIVNGIFKTFWGRARPYQIIEFGGNKNFTSPMVISNQCDWDCSFMSGHTAVIFWSLALALLLPHRYRKWGISAVIILGIATGIARIAQGSHFVSDVFFSATITYALILWLHFKLFPEQYCR</sequence>
<keyword evidence="1" id="KW-0472">Membrane</keyword>
<dbReference type="Pfam" id="PF01569">
    <property type="entry name" value="PAP2"/>
    <property type="match status" value="1"/>
</dbReference>
<feature type="transmembrane region" description="Helical" evidence="1">
    <location>
        <begin position="90"/>
        <end position="110"/>
    </location>
</feature>
<reference evidence="3" key="1">
    <citation type="submission" date="2020-10" db="EMBL/GenBank/DDBJ databases">
        <authorList>
            <person name="Gilroy R."/>
        </authorList>
    </citation>
    <scope>NUCLEOTIDE SEQUENCE</scope>
    <source>
        <strain evidence="3">ChiW3-316</strain>
    </source>
</reference>
<feature type="transmembrane region" description="Helical" evidence="1">
    <location>
        <begin position="147"/>
        <end position="165"/>
    </location>
</feature>
<feature type="transmembrane region" description="Helical" evidence="1">
    <location>
        <begin position="58"/>
        <end position="78"/>
    </location>
</feature>
<dbReference type="InterPro" id="IPR036938">
    <property type="entry name" value="PAP2/HPO_sf"/>
</dbReference>
<dbReference type="Proteomes" id="UP000824107">
    <property type="component" value="Unassembled WGS sequence"/>
</dbReference>
<dbReference type="InterPro" id="IPR000326">
    <property type="entry name" value="PAP2/HPO"/>
</dbReference>
<dbReference type="AlphaFoldDB" id="A0A9D1M3J6"/>
<evidence type="ECO:0000256" key="1">
    <source>
        <dbReference type="SAM" id="Phobius"/>
    </source>
</evidence>
<protein>
    <submittedName>
        <fullName evidence="3">Phosphatase PAP2 family protein</fullName>
    </submittedName>
</protein>
<feature type="domain" description="Phosphatidic acid phosphatase type 2/haloperoxidase" evidence="2">
    <location>
        <begin position="97"/>
        <end position="214"/>
    </location>
</feature>
<feature type="transmembrane region" description="Helical" evidence="1">
    <location>
        <begin position="12"/>
        <end position="38"/>
    </location>
</feature>
<feature type="transmembrane region" description="Helical" evidence="1">
    <location>
        <begin position="172"/>
        <end position="189"/>
    </location>
</feature>
<comment type="caution">
    <text evidence="3">The sequence shown here is derived from an EMBL/GenBank/DDBJ whole genome shotgun (WGS) entry which is preliminary data.</text>
</comment>
<keyword evidence="1" id="KW-1133">Transmembrane helix</keyword>
<feature type="transmembrane region" description="Helical" evidence="1">
    <location>
        <begin position="195"/>
        <end position="215"/>
    </location>
</feature>
<gene>
    <name evidence="3" type="ORF">IAD20_02655</name>
</gene>
<keyword evidence="1" id="KW-0812">Transmembrane</keyword>
<dbReference type="Gene3D" id="1.20.144.10">
    <property type="entry name" value="Phosphatidic acid phosphatase type 2/haloperoxidase"/>
    <property type="match status" value="1"/>
</dbReference>
<name>A0A9D1M3J6_9PROT</name>
<organism evidence="3 4">
    <name type="scientific">Candidatus Scatocola faecipullorum</name>
    <dbReference type="NCBI Taxonomy" id="2840917"/>
    <lineage>
        <taxon>Bacteria</taxon>
        <taxon>Pseudomonadati</taxon>
        <taxon>Pseudomonadota</taxon>
        <taxon>Alphaproteobacteria</taxon>
        <taxon>Rhodospirillales</taxon>
        <taxon>Rhodospirillaceae</taxon>
        <taxon>Rhodospirillaceae incertae sedis</taxon>
        <taxon>Candidatus Scatocola</taxon>
    </lineage>
</organism>
<evidence type="ECO:0000313" key="3">
    <source>
        <dbReference type="EMBL" id="HIU52962.1"/>
    </source>
</evidence>
<dbReference type="EMBL" id="DVNC01000021">
    <property type="protein sequence ID" value="HIU52962.1"/>
    <property type="molecule type" value="Genomic_DNA"/>
</dbReference>
<accession>A0A9D1M3J6</accession>
<proteinExistence type="predicted"/>
<dbReference type="SUPFAM" id="SSF48317">
    <property type="entry name" value="Acid phosphatase/Vanadium-dependent haloperoxidase"/>
    <property type="match status" value="1"/>
</dbReference>
<evidence type="ECO:0000313" key="4">
    <source>
        <dbReference type="Proteomes" id="UP000824107"/>
    </source>
</evidence>